<organism evidence="2">
    <name type="scientific">Eucalyptus grandis</name>
    <name type="common">Flooded gum</name>
    <dbReference type="NCBI Taxonomy" id="71139"/>
    <lineage>
        <taxon>Eukaryota</taxon>
        <taxon>Viridiplantae</taxon>
        <taxon>Streptophyta</taxon>
        <taxon>Embryophyta</taxon>
        <taxon>Tracheophyta</taxon>
        <taxon>Spermatophyta</taxon>
        <taxon>Magnoliopsida</taxon>
        <taxon>eudicotyledons</taxon>
        <taxon>Gunneridae</taxon>
        <taxon>Pentapetalae</taxon>
        <taxon>rosids</taxon>
        <taxon>malvids</taxon>
        <taxon>Myrtales</taxon>
        <taxon>Myrtaceae</taxon>
        <taxon>Myrtoideae</taxon>
        <taxon>Eucalypteae</taxon>
        <taxon>Eucalyptus</taxon>
    </lineage>
</organism>
<dbReference type="EMBL" id="KK198758">
    <property type="protein sequence ID" value="KCW68650.1"/>
    <property type="molecule type" value="Genomic_DNA"/>
</dbReference>
<sequence>MSSKPSDSASPLEPIPIDASLTLVPRVRLTLTVHPANPSHTSSVDDWQLKKALLDFLRSSLAAPLSVPDGDLEVRRVKDVRKRRRDEPVGHGSLVIRDLGFLKGSRGSRAAAEEEEGGEEGVRVLEEKYADWKRYLVEKMNGMDLVLGGVKFVLSAEMPVSDSFEGMRKEWEEFYAFGNRGNSRGGRQEPDTIVLRGLPSRWFAEPRVSSKPSMLVTHTIFSTFGSIRNINVADDDDFGRERDEDTDGLVSGLHCKIVVQFEKHRDFHNAMKALCGRSLEKQGSRLRADYEVSWDKDGFFRNSRSETQEKSGRMTSLASGPYRSEVPKHISRYSPERTRPKRFRE</sequence>
<proteinExistence type="predicted"/>
<reference evidence="2" key="1">
    <citation type="submission" date="2013-07" db="EMBL/GenBank/DDBJ databases">
        <title>The genome of Eucalyptus grandis.</title>
        <authorList>
            <person name="Schmutz J."/>
            <person name="Hayes R."/>
            <person name="Myburg A."/>
            <person name="Tuskan G."/>
            <person name="Grattapaglia D."/>
            <person name="Rokhsar D.S."/>
        </authorList>
    </citation>
    <scope>NUCLEOTIDE SEQUENCE</scope>
    <source>
        <tissue evidence="2">Leaf extractions</tissue>
    </source>
</reference>
<dbReference type="Pfam" id="PF25015">
    <property type="entry name" value="RBD_AKAP-17A"/>
    <property type="match status" value="1"/>
</dbReference>
<dbReference type="Gramene" id="KCW68650">
    <property type="protein sequence ID" value="KCW68650"/>
    <property type="gene ID" value="EUGRSUZ_F02250"/>
</dbReference>
<dbReference type="PANTHER" id="PTHR12484:SF4">
    <property type="entry name" value="A-KINASE ANCHOR PROTEIN 17A"/>
    <property type="match status" value="1"/>
</dbReference>
<name>A0A059BSK7_EUCGR</name>
<dbReference type="OrthoDB" id="1918237at2759"/>
<dbReference type="PANTHER" id="PTHR12484">
    <property type="entry name" value="B-LYMPHOCYTE ANTIGEN-RELATED"/>
    <property type="match status" value="1"/>
</dbReference>
<dbReference type="eggNOG" id="KOG2891">
    <property type="taxonomic scope" value="Eukaryota"/>
</dbReference>
<dbReference type="InParanoid" id="A0A059BSK7"/>
<accession>A0A059BSK7</accession>
<evidence type="ECO:0000256" key="1">
    <source>
        <dbReference type="SAM" id="MobiDB-lite"/>
    </source>
</evidence>
<dbReference type="STRING" id="71139.A0A059BSK7"/>
<feature type="compositionally biased region" description="Basic and acidic residues" evidence="1">
    <location>
        <begin position="303"/>
        <end position="312"/>
    </location>
</feature>
<feature type="region of interest" description="Disordered" evidence="1">
    <location>
        <begin position="303"/>
        <end position="345"/>
    </location>
</feature>
<dbReference type="AlphaFoldDB" id="A0A059BSK7"/>
<dbReference type="FunCoup" id="A0A059BSK7">
    <property type="interactions" value="533"/>
</dbReference>
<evidence type="ECO:0000313" key="2">
    <source>
        <dbReference type="EMBL" id="KCW68650.1"/>
    </source>
</evidence>
<dbReference type="InterPro" id="IPR056852">
    <property type="entry name" value="AK17A/B"/>
</dbReference>
<gene>
    <name evidence="2" type="ORF">EUGRSUZ_F02250</name>
</gene>
<dbReference type="OMA" id="NAQYEPV"/>
<protein>
    <submittedName>
        <fullName evidence="2">Uncharacterized protein</fullName>
    </submittedName>
</protein>
<dbReference type="KEGG" id="egr:104449259"/>